<evidence type="ECO:0000259" key="4">
    <source>
        <dbReference type="PROSITE" id="PS50977"/>
    </source>
</evidence>
<proteinExistence type="predicted"/>
<dbReference type="InterPro" id="IPR001647">
    <property type="entry name" value="HTH_TetR"/>
</dbReference>
<dbReference type="Gene3D" id="1.10.10.60">
    <property type="entry name" value="Homeodomain-like"/>
    <property type="match status" value="1"/>
</dbReference>
<feature type="region of interest" description="Disordered" evidence="3">
    <location>
        <begin position="58"/>
        <end position="86"/>
    </location>
</feature>
<accession>A0ABQ2KGC6</accession>
<dbReference type="InterPro" id="IPR050109">
    <property type="entry name" value="HTH-type_TetR-like_transc_reg"/>
</dbReference>
<keyword evidence="1 2" id="KW-0238">DNA-binding</keyword>
<dbReference type="InterPro" id="IPR009057">
    <property type="entry name" value="Homeodomain-like_sf"/>
</dbReference>
<dbReference type="SUPFAM" id="SSF48498">
    <property type="entry name" value="Tetracyclin repressor-like, C-terminal domain"/>
    <property type="match status" value="1"/>
</dbReference>
<dbReference type="PROSITE" id="PS50977">
    <property type="entry name" value="HTH_TETR_2"/>
    <property type="match status" value="1"/>
</dbReference>
<dbReference type="Pfam" id="PF00440">
    <property type="entry name" value="TetR_N"/>
    <property type="match status" value="1"/>
</dbReference>
<evidence type="ECO:0000256" key="1">
    <source>
        <dbReference type="ARBA" id="ARBA00023125"/>
    </source>
</evidence>
<dbReference type="Proteomes" id="UP000658127">
    <property type="component" value="Unassembled WGS sequence"/>
</dbReference>
<evidence type="ECO:0000256" key="3">
    <source>
        <dbReference type="SAM" id="MobiDB-lite"/>
    </source>
</evidence>
<keyword evidence="6" id="KW-1185">Reference proteome</keyword>
<dbReference type="InterPro" id="IPR036271">
    <property type="entry name" value="Tet_transcr_reg_TetR-rel_C_sf"/>
</dbReference>
<organism evidence="5 6">
    <name type="scientific">Nocardia rhizosphaerihabitans</name>
    <dbReference type="NCBI Taxonomy" id="1691570"/>
    <lineage>
        <taxon>Bacteria</taxon>
        <taxon>Bacillati</taxon>
        <taxon>Actinomycetota</taxon>
        <taxon>Actinomycetes</taxon>
        <taxon>Mycobacteriales</taxon>
        <taxon>Nocardiaceae</taxon>
        <taxon>Nocardia</taxon>
    </lineage>
</organism>
<evidence type="ECO:0000313" key="5">
    <source>
        <dbReference type="EMBL" id="GGN82520.1"/>
    </source>
</evidence>
<dbReference type="EMBL" id="BMNE01000003">
    <property type="protein sequence ID" value="GGN82520.1"/>
    <property type="molecule type" value="Genomic_DNA"/>
</dbReference>
<name>A0ABQ2KGC6_9NOCA</name>
<reference evidence="6" key="1">
    <citation type="journal article" date="2019" name="Int. J. Syst. Evol. Microbiol.">
        <title>The Global Catalogue of Microorganisms (GCM) 10K type strain sequencing project: providing services to taxonomists for standard genome sequencing and annotation.</title>
        <authorList>
            <consortium name="The Broad Institute Genomics Platform"/>
            <consortium name="The Broad Institute Genome Sequencing Center for Infectious Disease"/>
            <person name="Wu L."/>
            <person name="Ma J."/>
        </authorList>
    </citation>
    <scope>NUCLEOTIDE SEQUENCE [LARGE SCALE GENOMIC DNA]</scope>
    <source>
        <strain evidence="6">CGMCC 4.7329</strain>
    </source>
</reference>
<comment type="caution">
    <text evidence="5">The sequence shown here is derived from an EMBL/GenBank/DDBJ whole genome shotgun (WGS) entry which is preliminary data.</text>
</comment>
<dbReference type="PANTHER" id="PTHR30055">
    <property type="entry name" value="HTH-TYPE TRANSCRIPTIONAL REGULATOR RUTR"/>
    <property type="match status" value="1"/>
</dbReference>
<protein>
    <recommendedName>
        <fullName evidence="4">HTH tetR-type domain-containing protein</fullName>
    </recommendedName>
</protein>
<evidence type="ECO:0000313" key="6">
    <source>
        <dbReference type="Proteomes" id="UP000658127"/>
    </source>
</evidence>
<feature type="domain" description="HTH tetR-type" evidence="4">
    <location>
        <begin position="88"/>
        <end position="149"/>
    </location>
</feature>
<sequence length="280" mass="30607">MRTASVSKSRTVCPIDDELTGATVSIANPRNGIASACTRPPNRPGTRRAQWAHGQCQRTSLDTGNGPPMPSLTRVPRSARKPADDRRAEFERRVLTAVEDLLADGTPFTEIAVQKIAAASGAARSTFYRYFPDKSQLLIRMAELATTDLFAAAELWWSAEHTDQQAGVVQAMRAMIGGFRDHRYLLLALSEVASYDREVGAYWRSRVTTFAELVRARLEAERAAGRVGQQLDPRATALVLTSMVERTISVAFAAETGIGDEELAEALGRAIWLVIYGDAP</sequence>
<evidence type="ECO:0000256" key="2">
    <source>
        <dbReference type="PROSITE-ProRule" id="PRU00335"/>
    </source>
</evidence>
<dbReference type="SUPFAM" id="SSF46689">
    <property type="entry name" value="Homeodomain-like"/>
    <property type="match status" value="1"/>
</dbReference>
<gene>
    <name evidence="5" type="ORF">GCM10011610_33970</name>
</gene>
<dbReference type="InterPro" id="IPR049397">
    <property type="entry name" value="EthR_C"/>
</dbReference>
<dbReference type="PANTHER" id="PTHR30055:SF184">
    <property type="entry name" value="HTH-TYPE TRANSCRIPTIONAL REGULATOR ETHR"/>
    <property type="match status" value="1"/>
</dbReference>
<dbReference type="Pfam" id="PF21313">
    <property type="entry name" value="EthR_C"/>
    <property type="match status" value="1"/>
</dbReference>
<feature type="DNA-binding region" description="H-T-H motif" evidence="2">
    <location>
        <begin position="112"/>
        <end position="131"/>
    </location>
</feature>
<dbReference type="Gene3D" id="1.10.357.10">
    <property type="entry name" value="Tetracycline Repressor, domain 2"/>
    <property type="match status" value="1"/>
</dbReference>